<dbReference type="GO" id="GO:0005524">
    <property type="term" value="F:ATP binding"/>
    <property type="evidence" value="ECO:0007669"/>
    <property type="project" value="UniProtKB-UniRule"/>
</dbReference>
<keyword evidence="6 9" id="KW-0505">Motor protein</keyword>
<comment type="similarity">
    <text evidence="8">Belongs to the TRAFAC class myosin-kinesin ATPase superfamily. Kinesin family. KIN-5/BimC subfamily.</text>
</comment>
<keyword evidence="7" id="KW-0206">Cytoskeleton</keyword>
<dbReference type="PANTHER" id="PTHR47970">
    <property type="entry name" value="KINESIN-LIKE PROTEIN KIF11"/>
    <property type="match status" value="1"/>
</dbReference>
<evidence type="ECO:0000313" key="15">
    <source>
        <dbReference type="Proteomes" id="UP001432322"/>
    </source>
</evidence>
<sequence length="970" mass="110910">MASSVVHMSEKKKKASNPAPARSNVAVAIRVRPTNDQEVKDTIVVRTDPVDRSVHIRTKIFNNFERVYGPSSLQSDIYRELVKKQVEDVLRGYNCTIFAYGQTGTGKTYTMEGGEGSIEGDWETDECTGIIPRSAQHIFSELSARDGIEYIVRLSYVEIYNEEMIDLLGSTAVDEKQQHIRLFEDPAKKGSIVISGAEEVPVRCRDDVYRLLKQGTEKRRTAETLMNKRSSRSHSVLTISVLIREQLPTGEELVKQGKLRLVDLAGSENIGRSGAEGKRAKEAGNINTSLLALGRVINALTTNGPHVPYRESKLTRLLQDSLGGSSITTIIATLSPTNSNYEESISTLEYAHRAMNIKNKPEVNENVNKKDLFKEYAGQMERLMRELKAAREKNGVYLDQEQYDDMDKKMETQKETIASLEEQLENTLELIKKHMADISLMDQYYGKAYCRVRSLEERLALRVDELEETKLAMAKEQHEHDLTKRALNRSRLHADEAFSVATGNNEIGWEAIQELQRIHPRVDCIIEFANENKERGEELARSIDSIVPPMREENEKRMKDGEESVHKSIDAVESLKVAVSTEIPTTRTSIDTATESVESALTRLDAIDGKCEETIETKTKELIELIENGKASIEFVIHSALTRLARKSEEAVNKVEEMEKKNEEMRKEMETLRADARGAIESAQKKRRENREEMEMKKKEMMEMMTSWMESVSTLNEKIESEQMEKDEKVAETLQTMGDVEMGWTDQTDEMCEELKSVMKESNEKTYNEISSCIPTLVGMVGSTEEYGKKNGESIDEWKKERTIVKGEMMEKHCASLATVMTSINNLTEIHSKTREITMEELEKINSTMMKTKEKVNEDMKRVEKIVKDEIEKMNEILPKDEEQTIRVLKEMKSAPTEEELYGEEEEEERGEGDEENGERDTFQKKKQLRRSRFRVRDSILVAREELHSPNKILSMRQRVEEESEDTSFD</sequence>
<dbReference type="Proteomes" id="UP001432322">
    <property type="component" value="Unassembled WGS sequence"/>
</dbReference>
<organism evidence="14 15">
    <name type="scientific">Pristionchus fissidentatus</name>
    <dbReference type="NCBI Taxonomy" id="1538716"/>
    <lineage>
        <taxon>Eukaryota</taxon>
        <taxon>Metazoa</taxon>
        <taxon>Ecdysozoa</taxon>
        <taxon>Nematoda</taxon>
        <taxon>Chromadorea</taxon>
        <taxon>Rhabditida</taxon>
        <taxon>Rhabditina</taxon>
        <taxon>Diplogasteromorpha</taxon>
        <taxon>Diplogasteroidea</taxon>
        <taxon>Neodiplogasteridae</taxon>
        <taxon>Pristionchus</taxon>
    </lineage>
</organism>
<evidence type="ECO:0000313" key="14">
    <source>
        <dbReference type="EMBL" id="GMT14539.1"/>
    </source>
</evidence>
<dbReference type="InterPro" id="IPR019821">
    <property type="entry name" value="Kinesin_motor_CS"/>
</dbReference>
<dbReference type="GO" id="GO:0008017">
    <property type="term" value="F:microtubule binding"/>
    <property type="evidence" value="ECO:0007669"/>
    <property type="project" value="InterPro"/>
</dbReference>
<dbReference type="InterPro" id="IPR027417">
    <property type="entry name" value="P-loop_NTPase"/>
</dbReference>
<evidence type="ECO:0000256" key="5">
    <source>
        <dbReference type="ARBA" id="ARBA00022840"/>
    </source>
</evidence>
<dbReference type="Gene3D" id="3.40.850.10">
    <property type="entry name" value="Kinesin motor domain"/>
    <property type="match status" value="1"/>
</dbReference>
<dbReference type="GO" id="GO:0008574">
    <property type="term" value="F:plus-end-directed microtubule motor activity"/>
    <property type="evidence" value="ECO:0007669"/>
    <property type="project" value="TreeGrafter"/>
</dbReference>
<dbReference type="GO" id="GO:0007018">
    <property type="term" value="P:microtubule-based movement"/>
    <property type="evidence" value="ECO:0007669"/>
    <property type="project" value="InterPro"/>
</dbReference>
<evidence type="ECO:0000256" key="3">
    <source>
        <dbReference type="ARBA" id="ARBA00022701"/>
    </source>
</evidence>
<dbReference type="PRINTS" id="PR00380">
    <property type="entry name" value="KINESINHEAVY"/>
</dbReference>
<evidence type="ECO:0000256" key="9">
    <source>
        <dbReference type="PROSITE-ProRule" id="PRU00283"/>
    </source>
</evidence>
<dbReference type="FunFam" id="3.40.850.10:FF:000019">
    <property type="entry name" value="Kinesin-like protein KIN-5D"/>
    <property type="match status" value="1"/>
</dbReference>
<keyword evidence="3 10" id="KW-0493">Microtubule</keyword>
<dbReference type="GO" id="GO:0005876">
    <property type="term" value="C:spindle microtubule"/>
    <property type="evidence" value="ECO:0007669"/>
    <property type="project" value="TreeGrafter"/>
</dbReference>
<feature type="binding site" evidence="9">
    <location>
        <begin position="101"/>
        <end position="108"/>
    </location>
    <ligand>
        <name>ATP</name>
        <dbReference type="ChEBI" id="CHEBI:30616"/>
    </ligand>
</feature>
<dbReference type="PROSITE" id="PS00411">
    <property type="entry name" value="KINESIN_MOTOR_1"/>
    <property type="match status" value="1"/>
</dbReference>
<dbReference type="GO" id="GO:0005634">
    <property type="term" value="C:nucleus"/>
    <property type="evidence" value="ECO:0007669"/>
    <property type="project" value="TreeGrafter"/>
</dbReference>
<evidence type="ECO:0000256" key="6">
    <source>
        <dbReference type="ARBA" id="ARBA00023175"/>
    </source>
</evidence>
<dbReference type="InterPro" id="IPR036961">
    <property type="entry name" value="Kinesin_motor_dom_sf"/>
</dbReference>
<dbReference type="Pfam" id="PF00225">
    <property type="entry name" value="Kinesin"/>
    <property type="match status" value="1"/>
</dbReference>
<dbReference type="PANTHER" id="PTHR47970:SF12">
    <property type="entry name" value="KINESIN FAMILY MEMBER 11"/>
    <property type="match status" value="1"/>
</dbReference>
<feature type="region of interest" description="Disordered" evidence="12">
    <location>
        <begin position="891"/>
        <end position="932"/>
    </location>
</feature>
<evidence type="ECO:0000256" key="2">
    <source>
        <dbReference type="ARBA" id="ARBA00022490"/>
    </source>
</evidence>
<feature type="coiled-coil region" evidence="11">
    <location>
        <begin position="839"/>
        <end position="873"/>
    </location>
</feature>
<dbReference type="GO" id="GO:0072686">
    <property type="term" value="C:mitotic spindle"/>
    <property type="evidence" value="ECO:0007669"/>
    <property type="project" value="TreeGrafter"/>
</dbReference>
<evidence type="ECO:0000256" key="4">
    <source>
        <dbReference type="ARBA" id="ARBA00022741"/>
    </source>
</evidence>
<dbReference type="GO" id="GO:0051231">
    <property type="term" value="P:spindle elongation"/>
    <property type="evidence" value="ECO:0007669"/>
    <property type="project" value="TreeGrafter"/>
</dbReference>
<dbReference type="AlphaFoldDB" id="A0AAV5V521"/>
<evidence type="ECO:0000256" key="10">
    <source>
        <dbReference type="RuleBase" id="RU000394"/>
    </source>
</evidence>
<feature type="region of interest" description="Disordered" evidence="12">
    <location>
        <begin position="1"/>
        <end position="25"/>
    </location>
</feature>
<feature type="domain" description="Kinesin motor" evidence="13">
    <location>
        <begin position="24"/>
        <end position="357"/>
    </location>
</feature>
<evidence type="ECO:0000256" key="1">
    <source>
        <dbReference type="ARBA" id="ARBA00004245"/>
    </source>
</evidence>
<dbReference type="SUPFAM" id="SSF52540">
    <property type="entry name" value="P-loop containing nucleoside triphosphate hydrolases"/>
    <property type="match status" value="1"/>
</dbReference>
<dbReference type="InterPro" id="IPR001752">
    <property type="entry name" value="Kinesin_motor_dom"/>
</dbReference>
<dbReference type="InterPro" id="IPR047149">
    <property type="entry name" value="KIF11-like"/>
</dbReference>
<dbReference type="SMART" id="SM00129">
    <property type="entry name" value="KISc"/>
    <property type="match status" value="1"/>
</dbReference>
<dbReference type="PROSITE" id="PS50067">
    <property type="entry name" value="KINESIN_MOTOR_2"/>
    <property type="match status" value="1"/>
</dbReference>
<protein>
    <recommendedName>
        <fullName evidence="10">Kinesin-like protein</fullName>
    </recommendedName>
</protein>
<evidence type="ECO:0000256" key="12">
    <source>
        <dbReference type="SAM" id="MobiDB-lite"/>
    </source>
</evidence>
<feature type="coiled-coil region" evidence="11">
    <location>
        <begin position="373"/>
        <end position="437"/>
    </location>
</feature>
<name>A0AAV5V521_9BILA</name>
<dbReference type="EMBL" id="BTSY01000002">
    <property type="protein sequence ID" value="GMT14539.1"/>
    <property type="molecule type" value="Genomic_DNA"/>
</dbReference>
<keyword evidence="2" id="KW-0963">Cytoplasm</keyword>
<feature type="compositionally biased region" description="Acidic residues" evidence="12">
    <location>
        <begin position="897"/>
        <end position="918"/>
    </location>
</feature>
<gene>
    <name evidence="14" type="ORF">PFISCL1PPCAC_5836</name>
</gene>
<dbReference type="GO" id="GO:0090307">
    <property type="term" value="P:mitotic spindle assembly"/>
    <property type="evidence" value="ECO:0007669"/>
    <property type="project" value="TreeGrafter"/>
</dbReference>
<feature type="region of interest" description="Disordered" evidence="12">
    <location>
        <begin position="945"/>
        <end position="970"/>
    </location>
</feature>
<comment type="subcellular location">
    <subcellularLocation>
        <location evidence="1">Cytoplasm</location>
        <location evidence="1">Cytoskeleton</location>
    </subcellularLocation>
</comment>
<evidence type="ECO:0000256" key="7">
    <source>
        <dbReference type="ARBA" id="ARBA00023212"/>
    </source>
</evidence>
<feature type="coiled-coil region" evidence="11">
    <location>
        <begin position="641"/>
        <end position="732"/>
    </location>
</feature>
<evidence type="ECO:0000256" key="8">
    <source>
        <dbReference type="ARBA" id="ARBA00034704"/>
    </source>
</evidence>
<reference evidence="14" key="1">
    <citation type="submission" date="2023-10" db="EMBL/GenBank/DDBJ databases">
        <title>Genome assembly of Pristionchus species.</title>
        <authorList>
            <person name="Yoshida K."/>
            <person name="Sommer R.J."/>
        </authorList>
    </citation>
    <scope>NUCLEOTIDE SEQUENCE</scope>
    <source>
        <strain evidence="14">RS5133</strain>
    </source>
</reference>
<keyword evidence="5 9" id="KW-0067">ATP-binding</keyword>
<comment type="caution">
    <text evidence="14">The sequence shown here is derived from an EMBL/GenBank/DDBJ whole genome shotgun (WGS) entry which is preliminary data.</text>
</comment>
<evidence type="ECO:0000256" key="11">
    <source>
        <dbReference type="SAM" id="Coils"/>
    </source>
</evidence>
<keyword evidence="11" id="KW-0175">Coiled coil</keyword>
<proteinExistence type="inferred from homology"/>
<keyword evidence="15" id="KW-1185">Reference proteome</keyword>
<keyword evidence="4 9" id="KW-0547">Nucleotide-binding</keyword>
<accession>A0AAV5V521</accession>
<evidence type="ECO:0000259" key="13">
    <source>
        <dbReference type="PROSITE" id="PS50067"/>
    </source>
</evidence>